<dbReference type="GO" id="GO:0005811">
    <property type="term" value="C:lipid droplet"/>
    <property type="evidence" value="ECO:0007669"/>
    <property type="project" value="TreeGrafter"/>
</dbReference>
<dbReference type="GO" id="GO:0004806">
    <property type="term" value="F:triacylglycerol lipase activity"/>
    <property type="evidence" value="ECO:0007669"/>
    <property type="project" value="TreeGrafter"/>
</dbReference>
<evidence type="ECO:0000256" key="1">
    <source>
        <dbReference type="ARBA" id="ARBA00006484"/>
    </source>
</evidence>
<dbReference type="AlphaFoldDB" id="A0A8H7N2U9"/>
<evidence type="ECO:0000313" key="5">
    <source>
        <dbReference type="Proteomes" id="UP000616885"/>
    </source>
</evidence>
<dbReference type="PRINTS" id="PR00081">
    <property type="entry name" value="GDHRDH"/>
</dbReference>
<dbReference type="EMBL" id="JADCTT010000011">
    <property type="protein sequence ID" value="KAF9746516.1"/>
    <property type="molecule type" value="Genomic_DNA"/>
</dbReference>
<name>A0A8H7N2U9_BIOOC</name>
<keyword evidence="2" id="KW-0560">Oxidoreductase</keyword>
<dbReference type="GO" id="GO:0005783">
    <property type="term" value="C:endoplasmic reticulum"/>
    <property type="evidence" value="ECO:0007669"/>
    <property type="project" value="TreeGrafter"/>
</dbReference>
<dbReference type="PANTHER" id="PTHR44169">
    <property type="entry name" value="NADPH-DEPENDENT 1-ACYLDIHYDROXYACETONE PHOSPHATE REDUCTASE"/>
    <property type="match status" value="1"/>
</dbReference>
<evidence type="ECO:0000256" key="2">
    <source>
        <dbReference type="ARBA" id="ARBA00023002"/>
    </source>
</evidence>
<dbReference type="GO" id="GO:0019433">
    <property type="term" value="P:triglyceride catabolic process"/>
    <property type="evidence" value="ECO:0007669"/>
    <property type="project" value="TreeGrafter"/>
</dbReference>
<comment type="similarity">
    <text evidence="1 3">Belongs to the short-chain dehydrogenases/reductases (SDR) family.</text>
</comment>
<dbReference type="SUPFAM" id="SSF51735">
    <property type="entry name" value="NAD(P)-binding Rossmann-fold domains"/>
    <property type="match status" value="1"/>
</dbReference>
<dbReference type="GO" id="GO:0000140">
    <property type="term" value="F:acylglycerone-phosphate reductase (NADP+) activity"/>
    <property type="evidence" value="ECO:0007669"/>
    <property type="project" value="TreeGrafter"/>
</dbReference>
<comment type="caution">
    <text evidence="4">The sequence shown here is derived from an EMBL/GenBank/DDBJ whole genome shotgun (WGS) entry which is preliminary data.</text>
</comment>
<proteinExistence type="inferred from homology"/>
<accession>A0A8H7N2U9</accession>
<dbReference type="GO" id="GO:0006654">
    <property type="term" value="P:phosphatidic acid biosynthetic process"/>
    <property type="evidence" value="ECO:0007669"/>
    <property type="project" value="TreeGrafter"/>
</dbReference>
<evidence type="ECO:0000313" key="4">
    <source>
        <dbReference type="EMBL" id="KAF9746516.1"/>
    </source>
</evidence>
<evidence type="ECO:0000256" key="3">
    <source>
        <dbReference type="RuleBase" id="RU000363"/>
    </source>
</evidence>
<gene>
    <name evidence="4" type="ORF">IM811_003421</name>
</gene>
<dbReference type="PANTHER" id="PTHR44169:SF6">
    <property type="entry name" value="NADPH-DEPENDENT 1-ACYLDIHYDROXYACETONE PHOSPHATE REDUCTASE"/>
    <property type="match status" value="1"/>
</dbReference>
<dbReference type="InterPro" id="IPR036291">
    <property type="entry name" value="NAD(P)-bd_dom_sf"/>
</dbReference>
<organism evidence="4 5">
    <name type="scientific">Bionectria ochroleuca</name>
    <name type="common">Gliocladium roseum</name>
    <dbReference type="NCBI Taxonomy" id="29856"/>
    <lineage>
        <taxon>Eukaryota</taxon>
        <taxon>Fungi</taxon>
        <taxon>Dikarya</taxon>
        <taxon>Ascomycota</taxon>
        <taxon>Pezizomycotina</taxon>
        <taxon>Sordariomycetes</taxon>
        <taxon>Hypocreomycetidae</taxon>
        <taxon>Hypocreales</taxon>
        <taxon>Bionectriaceae</taxon>
        <taxon>Clonostachys</taxon>
    </lineage>
</organism>
<reference evidence="4" key="1">
    <citation type="submission" date="2020-10" db="EMBL/GenBank/DDBJ databases">
        <title>High-Quality Genome Resource of Clonostachys rosea strain S41 by Oxford Nanopore Long-Read Sequencing.</title>
        <authorList>
            <person name="Wang H."/>
        </authorList>
    </citation>
    <scope>NUCLEOTIDE SEQUENCE</scope>
    <source>
        <strain evidence="4">S41</strain>
    </source>
</reference>
<dbReference type="Gene3D" id="3.40.50.720">
    <property type="entry name" value="NAD(P)-binding Rossmann-like Domain"/>
    <property type="match status" value="1"/>
</dbReference>
<dbReference type="PRINTS" id="PR00080">
    <property type="entry name" value="SDRFAMILY"/>
</dbReference>
<dbReference type="Proteomes" id="UP000616885">
    <property type="component" value="Unassembled WGS sequence"/>
</dbReference>
<dbReference type="Pfam" id="PF00106">
    <property type="entry name" value="adh_short"/>
    <property type="match status" value="1"/>
</dbReference>
<protein>
    <submittedName>
        <fullName evidence="4">Uncharacterized protein</fullName>
    </submittedName>
</protein>
<dbReference type="InterPro" id="IPR002347">
    <property type="entry name" value="SDR_fam"/>
</dbReference>
<sequence length="284" mass="30638">MDATQKTCLVTGCSAGGVGASLAEAFMNKGYHVFATARSPSKIPESLHSAPNVTVLTLDVTSAESINSALESVRQRTKVLHVLINNAGLGLTSPGLDQSIEEAKKLFDLNFFSVLAMMQAFGTMLVEANGCVVNNSSVGGTIPFAFSSIYNATKAALIQASETWRLEMAPLGVRVITLITGGIATNFFANLQTLAFPEQSYYLSVKDIIEDKPEQNPYGVAPPVFAQEVLHLVVKGATGKHWVGGGVRITRTALWLLPQSFVDRIVLSLKPFSQRLEEEHKKRI</sequence>